<dbReference type="Pfam" id="PF00753">
    <property type="entry name" value="Lactamase_B"/>
    <property type="match status" value="1"/>
</dbReference>
<feature type="domain" description="Metallo-beta-lactamase" evidence="2">
    <location>
        <begin position="47"/>
        <end position="223"/>
    </location>
</feature>
<dbReference type="SMART" id="SM00849">
    <property type="entry name" value="Lactamase_B"/>
    <property type="match status" value="1"/>
</dbReference>
<keyword evidence="3" id="KW-0378">Hydrolase</keyword>
<dbReference type="OrthoDB" id="9788263at2"/>
<comment type="caution">
    <text evidence="3">The sequence shown here is derived from an EMBL/GenBank/DDBJ whole genome shotgun (WGS) entry which is preliminary data.</text>
</comment>
<dbReference type="Gene3D" id="1.10.10.10">
    <property type="entry name" value="Winged helix-like DNA-binding domain superfamily/Winged helix DNA-binding domain"/>
    <property type="match status" value="1"/>
</dbReference>
<keyword evidence="4" id="KW-1185">Reference proteome</keyword>
<accession>A0A163ZAA7</accession>
<name>A0A163ZAA7_9BRAD</name>
<feature type="region of interest" description="Disordered" evidence="1">
    <location>
        <begin position="111"/>
        <end position="138"/>
    </location>
</feature>
<dbReference type="InterPro" id="IPR036866">
    <property type="entry name" value="RibonucZ/Hydroxyglut_hydro"/>
</dbReference>
<dbReference type="Proteomes" id="UP000076574">
    <property type="component" value="Unassembled WGS sequence"/>
</dbReference>
<dbReference type="AlphaFoldDB" id="A0A163ZAA7"/>
<gene>
    <name evidence="3" type="ORF">A4A58_07455</name>
</gene>
<evidence type="ECO:0000259" key="2">
    <source>
        <dbReference type="SMART" id="SM00849"/>
    </source>
</evidence>
<reference evidence="3 4" key="1">
    <citation type="submission" date="2016-03" db="EMBL/GenBank/DDBJ databases">
        <title>Microsymbionts genomes from the relict species Vavilovia formosa (Stev.) Fed.</title>
        <authorList>
            <person name="Kopat V."/>
            <person name="Chirak E."/>
            <person name="Kimeklis A."/>
            <person name="Andronov E."/>
        </authorList>
    </citation>
    <scope>NUCLEOTIDE SEQUENCE [LARGE SCALE GENOMIC DNA]</scope>
    <source>
        <strain evidence="3 4">Vaf07</strain>
    </source>
</reference>
<dbReference type="Pfam" id="PF17778">
    <property type="entry name" value="WHD_BLACT"/>
    <property type="match status" value="1"/>
</dbReference>
<feature type="compositionally biased region" description="Basic and acidic residues" evidence="1">
    <location>
        <begin position="121"/>
        <end position="138"/>
    </location>
</feature>
<dbReference type="STRING" id="943830.A4A58_07455"/>
<dbReference type="SUPFAM" id="SSF56281">
    <property type="entry name" value="Metallo-hydrolase/oxidoreductase"/>
    <property type="match status" value="1"/>
</dbReference>
<dbReference type="InterPro" id="IPR001279">
    <property type="entry name" value="Metallo-B-lactamas"/>
</dbReference>
<dbReference type="CDD" id="cd16278">
    <property type="entry name" value="metallo-hydrolase-like_MBL-fold"/>
    <property type="match status" value="1"/>
</dbReference>
<evidence type="ECO:0000313" key="3">
    <source>
        <dbReference type="EMBL" id="KZD23213.1"/>
    </source>
</evidence>
<dbReference type="InterPro" id="IPR050662">
    <property type="entry name" value="Sec-metab_biosynth-thioest"/>
</dbReference>
<dbReference type="RefSeq" id="WP_068733380.1">
    <property type="nucleotide sequence ID" value="NZ_LVYV01000012.1"/>
</dbReference>
<dbReference type="GO" id="GO:0016787">
    <property type="term" value="F:hydrolase activity"/>
    <property type="evidence" value="ECO:0007669"/>
    <property type="project" value="UniProtKB-KW"/>
</dbReference>
<evidence type="ECO:0000313" key="4">
    <source>
        <dbReference type="Proteomes" id="UP000076574"/>
    </source>
</evidence>
<sequence length="311" mass="33698">MSDKDNGANDDVPFNRDYPLKPGVVDQVRPGVRRVLCNNPSPFTFSGTNSYIVGIGKVAIIDPGPANDAHLQALLDAVKGETVTHIFVTHTHSDHSPNTAALKAATSATVYAEGSHRASRPRFESEKHSPESGADRDFKPDVLVADGDVIEGDGWALEGVATPGHTANHMAFAWREKKYLFVADHVMGWSTSIVAPPDGSMIDYMASLDKLAARDEDLYFSGHGPDIPDAQRYVRFLIRHRRAREASILHRLGKGEADIPTIVRAIYIGLDPRLTNAAGYSVLAHLEDLVARGMVLTDGDPVIGGKYRVAA</sequence>
<protein>
    <submittedName>
        <fullName evidence="3">MBL fold metallo-hydrolase</fullName>
    </submittedName>
</protein>
<dbReference type="PANTHER" id="PTHR23131">
    <property type="entry name" value="ENDORIBONUCLEASE LACTB2"/>
    <property type="match status" value="1"/>
</dbReference>
<proteinExistence type="predicted"/>
<dbReference type="EMBL" id="LVYV01000012">
    <property type="protein sequence ID" value="KZD23213.1"/>
    <property type="molecule type" value="Genomic_DNA"/>
</dbReference>
<dbReference type="InterPro" id="IPR036388">
    <property type="entry name" value="WH-like_DNA-bd_sf"/>
</dbReference>
<dbReference type="InterPro" id="IPR041516">
    <property type="entry name" value="LACTB2_WH"/>
</dbReference>
<evidence type="ECO:0000256" key="1">
    <source>
        <dbReference type="SAM" id="MobiDB-lite"/>
    </source>
</evidence>
<organism evidence="3 4">
    <name type="scientific">Tardiphaga robiniae</name>
    <dbReference type="NCBI Taxonomy" id="943830"/>
    <lineage>
        <taxon>Bacteria</taxon>
        <taxon>Pseudomonadati</taxon>
        <taxon>Pseudomonadota</taxon>
        <taxon>Alphaproteobacteria</taxon>
        <taxon>Hyphomicrobiales</taxon>
        <taxon>Nitrobacteraceae</taxon>
        <taxon>Tardiphaga</taxon>
    </lineage>
</organism>
<dbReference type="Gene3D" id="3.60.15.10">
    <property type="entry name" value="Ribonuclease Z/Hydroxyacylglutathione hydrolase-like"/>
    <property type="match status" value="1"/>
</dbReference>
<dbReference type="PANTHER" id="PTHR23131:SF0">
    <property type="entry name" value="ENDORIBONUCLEASE LACTB2"/>
    <property type="match status" value="1"/>
</dbReference>